<evidence type="ECO:0000256" key="4">
    <source>
        <dbReference type="ARBA" id="ARBA00023187"/>
    </source>
</evidence>
<name>A0ABM1G762_SOLPN</name>
<dbReference type="InterPro" id="IPR059164">
    <property type="entry name" value="HAT_PRP39_C"/>
</dbReference>
<evidence type="ECO:0000256" key="3">
    <source>
        <dbReference type="ARBA" id="ARBA00022737"/>
    </source>
</evidence>
<evidence type="ECO:0000256" key="7">
    <source>
        <dbReference type="SAM" id="MobiDB-lite"/>
    </source>
</evidence>
<keyword evidence="2" id="KW-0507">mRNA processing</keyword>
<comment type="subcellular location">
    <subcellularLocation>
        <location evidence="1">Nucleus</location>
    </subcellularLocation>
</comment>
<feature type="compositionally biased region" description="Low complexity" evidence="7">
    <location>
        <begin position="848"/>
        <end position="866"/>
    </location>
</feature>
<feature type="compositionally biased region" description="Basic and acidic residues" evidence="7">
    <location>
        <begin position="937"/>
        <end position="955"/>
    </location>
</feature>
<feature type="compositionally biased region" description="Basic and acidic residues" evidence="7">
    <location>
        <begin position="1222"/>
        <end position="1234"/>
    </location>
</feature>
<sequence>MEVHDNNAADGPHSDQALLDSEDRTMVSFIEVHNERLKDMISGVSEDLDSWNSLISEVEKTYPDDSNTISLAFDSFLSKFPLCHWHWKRYAYHKARLCNAEKAVEIFERAVESSPFSVGLWVDYCTFAVSSFEDPFDIRRLFTKGISLVGKDYFCHVLWDKYMSFEFSQEKWGFLTLVYVQALRFPTKKLHKYYENFKKLVTNLEEEILHLSDDSCEVQLKELSDATVVLSNKEIAQVVKDLQDPSDGSVRLKALYRYRYCGDQLYQKACQLEEKIKNFESNIQRRYFQATPLDNDELRNWHDYLDFIEKQDDFDWALKLYERCLISCANYPEFWIRYVDFMETRGGRELAMFALERATKVFSKNVPEIHLFTARYMEQIGDPDGARASFPPINADWDSCFIQYVTNRANMEKRLGNCSAACDIYKKAINMAVKEQKFQCIPMLYIAYYRLRHMITASVEAARDVIIDGINRFPGCKLLYEELIRFAMEHEGTKQLRIVDSVIVNAISPVSDVSQDMDIKDRESISLLFLELVDLCGSISEIRKAWSRHIKLFPQFIRTNTSSKHIGTEKSSLHNFTEQRRNISYVLVNQPSKGTSSGHMIQLSEGEQVHLLMLKDGKQPDQLSADRSLAVVNDKDVTGQQEQLSPEMKDLSSENGSGKNELSFDPVVQSKDDSSTPMELSHGPSQQRRENLPGPMDFSYDSIPQPGEDVSKSPGLVLDLKEQSRPLNVLEASQAEIINRDEDVELKQSPMLVSLENLSLVSGERESQDFIAMHSDDLESGKEIPSSSTGRPQDPVDDGNGPVGCSSPSTCLFSESAQTHPGPVTAESSQLNDTVAVPESGNSKVPDQPAGYDQQQQPQRAASQEPCLRDSQGDSEIQQILYKATVQCQTGNSQGNIPSNQCWTLNNMPQQISMSGNHPLASSSSPVSYSQPSTALHSEHDSQQSGPDPHHEALNKKSQHISLSENHPQMSSSPASFSQPSTPQHFRQSNQQIGPLHNQEALNQTSQHHYQQQHLLQWQYQQHQLQMQQSYASIQQQQMHPYPSQQYYQQQQLIQQQQQQQNQQQTPLLQQQQQQQYFQQIQSTQYPQQQYLLHQLQYLPQAQQLWQQQSQLQAQQMQSQEGLQTQQHYLQTQEQQLEQYRQSQELANQMQQHGYQLLLHQYQVHQQQQQQQWQQQLQQYSHLQQQQYHHLEQQTDEEYNQTHQGQQVVEPHSSGTPATETESARQPHSAEKSRYSASPYRGAPARGISPSHSTGTLASKASSFSRTNSSRDQ</sequence>
<keyword evidence="8" id="KW-1185">Reference proteome</keyword>
<evidence type="ECO:0000313" key="9">
    <source>
        <dbReference type="RefSeq" id="XP_015066925.1"/>
    </source>
</evidence>
<keyword evidence="6" id="KW-0175">Coiled coil</keyword>
<evidence type="ECO:0000313" key="8">
    <source>
        <dbReference type="Proteomes" id="UP000694930"/>
    </source>
</evidence>
<dbReference type="Gene3D" id="1.25.40.10">
    <property type="entry name" value="Tetratricopeptide repeat domain"/>
    <property type="match status" value="2"/>
</dbReference>
<dbReference type="GeneID" id="107011792"/>
<dbReference type="Proteomes" id="UP000694930">
    <property type="component" value="Chromosome 2"/>
</dbReference>
<dbReference type="InterPro" id="IPR003107">
    <property type="entry name" value="HAT"/>
</dbReference>
<accession>A0ABM1G762</accession>
<proteinExistence type="predicted"/>
<feature type="coiled-coil region" evidence="6">
    <location>
        <begin position="1123"/>
        <end position="1150"/>
    </location>
</feature>
<evidence type="ECO:0000256" key="6">
    <source>
        <dbReference type="SAM" id="Coils"/>
    </source>
</evidence>
<feature type="region of interest" description="Disordered" evidence="7">
    <location>
        <begin position="777"/>
        <end position="873"/>
    </location>
</feature>
<feature type="region of interest" description="Disordered" evidence="7">
    <location>
        <begin position="1196"/>
        <end position="1273"/>
    </location>
</feature>
<feature type="compositionally biased region" description="Low complexity" evidence="7">
    <location>
        <begin position="922"/>
        <end position="933"/>
    </location>
</feature>
<evidence type="ECO:0000256" key="2">
    <source>
        <dbReference type="ARBA" id="ARBA00022664"/>
    </source>
</evidence>
<reference evidence="8" key="1">
    <citation type="journal article" date="2014" name="Nat. Genet.">
        <title>The genome of the stress-tolerant wild tomato species Solanum pennellii.</title>
        <authorList>
            <person name="Bolger A."/>
            <person name="Scossa F."/>
            <person name="Bolger M.E."/>
            <person name="Lanz C."/>
            <person name="Maumus F."/>
            <person name="Tohge T."/>
            <person name="Quesneville H."/>
            <person name="Alseekh S."/>
            <person name="Sorensen I."/>
            <person name="Lichtenstein G."/>
            <person name="Fich E.A."/>
            <person name="Conte M."/>
            <person name="Keller H."/>
            <person name="Schneeberger K."/>
            <person name="Schwacke R."/>
            <person name="Ofner I."/>
            <person name="Vrebalov J."/>
            <person name="Xu Y."/>
            <person name="Osorio S."/>
            <person name="Aflitos S.A."/>
            <person name="Schijlen E."/>
            <person name="Jimenez-Gomez J.M."/>
            <person name="Ryngajllo M."/>
            <person name="Kimura S."/>
            <person name="Kumar R."/>
            <person name="Koenig D."/>
            <person name="Headland L.R."/>
            <person name="Maloof J.N."/>
            <person name="Sinha N."/>
            <person name="van Ham R.C."/>
            <person name="Lankhorst R.K."/>
            <person name="Mao L."/>
            <person name="Vogel A."/>
            <person name="Arsova B."/>
            <person name="Panstruga R."/>
            <person name="Fei Z."/>
            <person name="Rose J.K."/>
            <person name="Zamir D."/>
            <person name="Carrari F."/>
            <person name="Giovannoni J.J."/>
            <person name="Weigel D."/>
            <person name="Usadel B."/>
            <person name="Fernie A.R."/>
        </authorList>
    </citation>
    <scope>NUCLEOTIDE SEQUENCE [LARGE SCALE GENOMIC DNA]</scope>
    <source>
        <strain evidence="8">cv. LA0716</strain>
    </source>
</reference>
<keyword evidence="3" id="KW-0677">Repeat</keyword>
<feature type="region of interest" description="Disordered" evidence="7">
    <location>
        <begin position="635"/>
        <end position="713"/>
    </location>
</feature>
<dbReference type="PANTHER" id="PTHR17204:SF26">
    <property type="entry name" value="PRE-MRNA-PROCESSING FACTOR 39-2"/>
    <property type="match status" value="1"/>
</dbReference>
<feature type="compositionally biased region" description="Low complexity" evidence="7">
    <location>
        <begin position="968"/>
        <end position="984"/>
    </location>
</feature>
<dbReference type="SUPFAM" id="SSF48452">
    <property type="entry name" value="TPR-like"/>
    <property type="match status" value="1"/>
</dbReference>
<feature type="compositionally biased region" description="Polar residues" evidence="7">
    <location>
        <begin position="675"/>
        <end position="686"/>
    </location>
</feature>
<feature type="region of interest" description="Disordered" evidence="7">
    <location>
        <begin position="913"/>
        <end position="990"/>
    </location>
</feature>
<gene>
    <name evidence="9" type="primary">LOC107011792</name>
</gene>
<dbReference type="InterPro" id="IPR011990">
    <property type="entry name" value="TPR-like_helical_dom_sf"/>
</dbReference>
<evidence type="ECO:0000256" key="1">
    <source>
        <dbReference type="ARBA" id="ARBA00004123"/>
    </source>
</evidence>
<dbReference type="PANTHER" id="PTHR17204">
    <property type="entry name" value="PRE-MRNA PROCESSING PROTEIN PRP39-RELATED"/>
    <property type="match status" value="1"/>
</dbReference>
<feature type="compositionally biased region" description="Polar residues" evidence="7">
    <location>
        <begin position="1201"/>
        <end position="1221"/>
    </location>
</feature>
<dbReference type="Pfam" id="PF23241">
    <property type="entry name" value="HAT_PRP39_C"/>
    <property type="match status" value="1"/>
</dbReference>
<feature type="compositionally biased region" description="Polar residues" evidence="7">
    <location>
        <begin position="806"/>
        <end position="819"/>
    </location>
</feature>
<protein>
    <submittedName>
        <fullName evidence="9">Uncharacterized protein LOC107011792 isoform X1</fullName>
    </submittedName>
</protein>
<organism evidence="8 9">
    <name type="scientific">Solanum pennellii</name>
    <name type="common">Tomato</name>
    <name type="synonym">Lycopersicon pennellii</name>
    <dbReference type="NCBI Taxonomy" id="28526"/>
    <lineage>
        <taxon>Eukaryota</taxon>
        <taxon>Viridiplantae</taxon>
        <taxon>Streptophyta</taxon>
        <taxon>Embryophyta</taxon>
        <taxon>Tracheophyta</taxon>
        <taxon>Spermatophyta</taxon>
        <taxon>Magnoliopsida</taxon>
        <taxon>eudicotyledons</taxon>
        <taxon>Gunneridae</taxon>
        <taxon>Pentapetalae</taxon>
        <taxon>asterids</taxon>
        <taxon>lamiids</taxon>
        <taxon>Solanales</taxon>
        <taxon>Solanaceae</taxon>
        <taxon>Solanoideae</taxon>
        <taxon>Solaneae</taxon>
        <taxon>Solanum</taxon>
        <taxon>Solanum subgen. Lycopersicon</taxon>
    </lineage>
</organism>
<dbReference type="SMART" id="SM00386">
    <property type="entry name" value="HAT"/>
    <property type="match status" value="5"/>
</dbReference>
<feature type="compositionally biased region" description="Polar residues" evidence="7">
    <location>
        <begin position="1250"/>
        <end position="1273"/>
    </location>
</feature>
<reference evidence="9" key="2">
    <citation type="submission" date="2025-08" db="UniProtKB">
        <authorList>
            <consortium name="RefSeq"/>
        </authorList>
    </citation>
    <scope>IDENTIFICATION</scope>
</reference>
<keyword evidence="4" id="KW-0508">mRNA splicing</keyword>
<evidence type="ECO:0000256" key="5">
    <source>
        <dbReference type="ARBA" id="ARBA00023242"/>
    </source>
</evidence>
<dbReference type="Pfam" id="PF23240">
    <property type="entry name" value="HAT_PRP39_N"/>
    <property type="match status" value="1"/>
</dbReference>
<keyword evidence="5" id="KW-0539">Nucleus</keyword>
<dbReference type="RefSeq" id="XP_015066925.1">
    <property type="nucleotide sequence ID" value="XM_015211439.2"/>
</dbReference>